<evidence type="ECO:0000313" key="2">
    <source>
        <dbReference type="EMBL" id="SMD00894.1"/>
    </source>
</evidence>
<organism evidence="2 3">
    <name type="scientific">Primorskyibacter flagellatus</name>
    <dbReference type="NCBI Taxonomy" id="1387277"/>
    <lineage>
        <taxon>Bacteria</taxon>
        <taxon>Pseudomonadati</taxon>
        <taxon>Pseudomonadota</taxon>
        <taxon>Alphaproteobacteria</taxon>
        <taxon>Rhodobacterales</taxon>
        <taxon>Roseobacteraceae</taxon>
        <taxon>Primorskyibacter</taxon>
    </lineage>
</organism>
<gene>
    <name evidence="2" type="ORF">SAMN06295998_1184</name>
</gene>
<dbReference type="RefSeq" id="WP_084354001.1">
    <property type="nucleotide sequence ID" value="NZ_FWYD01000018.1"/>
</dbReference>
<dbReference type="AlphaFoldDB" id="A0A1W2DTW5"/>
<dbReference type="Pfam" id="PF26468">
    <property type="entry name" value="GIY_YIG_3"/>
    <property type="match status" value="1"/>
</dbReference>
<dbReference type="InterPro" id="IPR058782">
    <property type="entry name" value="GIY_YIG_3"/>
</dbReference>
<sequence>MSFEDVRKTRISDQKRFYDLLDSLEKRLGGARVLSDCHGRMDWPQRGVYFFREPGENRNNTDLGPRIVRVGTHALKAGARTKLWNRLSQHRGSAQSGGGNHRGSIFRLLVGNALIERDKQCHSNWGEGSFATREIRQSELPLEQAVSKVIGAMPFLWLPINDEPGPDSLRGYIERNSIALLSNHNRINDRLDPASDNWLGWLCDRDRVKDSGLWNQNHVNEKYDVVFLDTLETLIHELWGTK</sequence>
<dbReference type="Proteomes" id="UP000192330">
    <property type="component" value="Unassembled WGS sequence"/>
</dbReference>
<proteinExistence type="predicted"/>
<accession>A0A1W2DTW5</accession>
<reference evidence="2 3" key="1">
    <citation type="submission" date="2017-04" db="EMBL/GenBank/DDBJ databases">
        <authorList>
            <person name="Afonso C.L."/>
            <person name="Miller P.J."/>
            <person name="Scott M.A."/>
            <person name="Spackman E."/>
            <person name="Goraichik I."/>
            <person name="Dimitrov K.M."/>
            <person name="Suarez D.L."/>
            <person name="Swayne D.E."/>
        </authorList>
    </citation>
    <scope>NUCLEOTIDE SEQUENCE [LARGE SCALE GENOMIC DNA]</scope>
    <source>
        <strain evidence="2 3">CGMCC 1.12644</strain>
    </source>
</reference>
<dbReference type="EMBL" id="FWYD01000018">
    <property type="protein sequence ID" value="SMD00894.1"/>
    <property type="molecule type" value="Genomic_DNA"/>
</dbReference>
<evidence type="ECO:0000259" key="1">
    <source>
        <dbReference type="Pfam" id="PF26468"/>
    </source>
</evidence>
<keyword evidence="3" id="KW-1185">Reference proteome</keyword>
<dbReference type="STRING" id="1387277.SAMN06295998_1184"/>
<evidence type="ECO:0000313" key="3">
    <source>
        <dbReference type="Proteomes" id="UP000192330"/>
    </source>
</evidence>
<dbReference type="OrthoDB" id="7107773at2"/>
<protein>
    <recommendedName>
        <fullName evidence="1">GIY-YIG domain-containing protein</fullName>
    </recommendedName>
</protein>
<name>A0A1W2DTW5_9RHOB</name>
<feature type="domain" description="GIY-YIG" evidence="1">
    <location>
        <begin position="9"/>
        <end position="237"/>
    </location>
</feature>